<evidence type="ECO:0000313" key="10">
    <source>
        <dbReference type="EMBL" id="KAH7405110.1"/>
    </source>
</evidence>
<organism evidence="10 11">
    <name type="scientific">Ceratopteris richardii</name>
    <name type="common">Triangle waterfern</name>
    <dbReference type="NCBI Taxonomy" id="49495"/>
    <lineage>
        <taxon>Eukaryota</taxon>
        <taxon>Viridiplantae</taxon>
        <taxon>Streptophyta</taxon>
        <taxon>Embryophyta</taxon>
        <taxon>Tracheophyta</taxon>
        <taxon>Polypodiopsida</taxon>
        <taxon>Polypodiidae</taxon>
        <taxon>Polypodiales</taxon>
        <taxon>Pteridineae</taxon>
        <taxon>Pteridaceae</taxon>
        <taxon>Parkerioideae</taxon>
        <taxon>Ceratopteris</taxon>
    </lineage>
</organism>
<dbReference type="GO" id="GO:0036064">
    <property type="term" value="C:ciliary basal body"/>
    <property type="evidence" value="ECO:0007669"/>
    <property type="project" value="TreeGrafter"/>
</dbReference>
<evidence type="ECO:0000256" key="7">
    <source>
        <dbReference type="SAM" id="Coils"/>
    </source>
</evidence>
<feature type="region of interest" description="Disordered" evidence="8">
    <location>
        <begin position="63"/>
        <end position="93"/>
    </location>
</feature>
<evidence type="ECO:0000256" key="2">
    <source>
        <dbReference type="ARBA" id="ARBA00022794"/>
    </source>
</evidence>
<dbReference type="Pfam" id="PF13870">
    <property type="entry name" value="CCDC113_CCDC96_CC"/>
    <property type="match status" value="1"/>
</dbReference>
<evidence type="ECO:0000256" key="3">
    <source>
        <dbReference type="ARBA" id="ARBA00023054"/>
    </source>
</evidence>
<feature type="compositionally biased region" description="Basic and acidic residues" evidence="8">
    <location>
        <begin position="1"/>
        <end position="10"/>
    </location>
</feature>
<dbReference type="Proteomes" id="UP000825935">
    <property type="component" value="Chromosome 15"/>
</dbReference>
<name>A0A8T2T7F9_CERRI</name>
<feature type="compositionally biased region" description="Basic and acidic residues" evidence="8">
    <location>
        <begin position="63"/>
        <end position="72"/>
    </location>
</feature>
<dbReference type="PANTHER" id="PTHR15654:SF2">
    <property type="entry name" value="COILED-COIL DOMAIN-CONTAINING PROTEIN 113"/>
    <property type="match status" value="1"/>
</dbReference>
<keyword evidence="3 7" id="KW-0175">Coiled coil</keyword>
<evidence type="ECO:0000256" key="4">
    <source>
        <dbReference type="ARBA" id="ARBA00023273"/>
    </source>
</evidence>
<dbReference type="OrthoDB" id="1925845at2759"/>
<dbReference type="EMBL" id="CM035420">
    <property type="protein sequence ID" value="KAH7405110.1"/>
    <property type="molecule type" value="Genomic_DNA"/>
</dbReference>
<dbReference type="InterPro" id="IPR025254">
    <property type="entry name" value="CCDC113/CCDC96_CC"/>
</dbReference>
<feature type="coiled-coil region" evidence="7">
    <location>
        <begin position="276"/>
        <end position="384"/>
    </location>
</feature>
<evidence type="ECO:0000256" key="1">
    <source>
        <dbReference type="ARBA" id="ARBA00004138"/>
    </source>
</evidence>
<feature type="region of interest" description="Disordered" evidence="8">
    <location>
        <begin position="1"/>
        <end position="20"/>
    </location>
</feature>
<evidence type="ECO:0000259" key="9">
    <source>
        <dbReference type="Pfam" id="PF13870"/>
    </source>
</evidence>
<keyword evidence="11" id="KW-1185">Reference proteome</keyword>
<reference evidence="10" key="1">
    <citation type="submission" date="2021-08" db="EMBL/GenBank/DDBJ databases">
        <title>WGS assembly of Ceratopteris richardii.</title>
        <authorList>
            <person name="Marchant D.B."/>
            <person name="Chen G."/>
            <person name="Jenkins J."/>
            <person name="Shu S."/>
            <person name="Leebens-Mack J."/>
            <person name="Grimwood J."/>
            <person name="Schmutz J."/>
            <person name="Soltis P."/>
            <person name="Soltis D."/>
            <person name="Chen Z.-H."/>
        </authorList>
    </citation>
    <scope>NUCLEOTIDE SEQUENCE</scope>
    <source>
        <strain evidence="10">Whitten #5841</strain>
        <tissue evidence="10">Leaf</tissue>
    </source>
</reference>
<accession>A0A8T2T7F9</accession>
<feature type="coiled-coil region" evidence="7">
    <location>
        <begin position="212"/>
        <end position="239"/>
    </location>
</feature>
<gene>
    <name evidence="10" type="ORF">KP509_15G056900</name>
</gene>
<protein>
    <recommendedName>
        <fullName evidence="6">Cilia- and flagella-associated protein 263</fullName>
    </recommendedName>
</protein>
<evidence type="ECO:0000313" key="11">
    <source>
        <dbReference type="Proteomes" id="UP000825935"/>
    </source>
</evidence>
<keyword evidence="4" id="KW-0966">Cell projection</keyword>
<comment type="subcellular location">
    <subcellularLocation>
        <location evidence="1">Cell projection</location>
        <location evidence="1">Cilium</location>
    </subcellularLocation>
</comment>
<feature type="domain" description="CCDC113/CCDC96 coiled-coil" evidence="9">
    <location>
        <begin position="211"/>
        <end position="376"/>
    </location>
</feature>
<sequence length="399" mass="46298">MGEENHRLPEADAEEDVDELSRRHAQYRMENTVLSDHLTRLITRKGSEHFHLQLEALEEDIRRTEDGSEVRRTSRSSLRVPPEDGIESTGRESRIGSLRRISRQGSVKARPTSPPELIIPLSMEEKSEIAEDECAAVKLHIACYRDESERVLDDIRAVIDEMETSIGEIKKETNSFRREVMFEAEMRHSKFASTDRILSYLQEKWKLKHLLITKLQEKNDVLQSQIAEAERQLGAKKDLADILHAVDFDQLTIQNQQLLSRIRDRTHEFHRIKASSNKAMKALETVRKQLQNFQTEGTHVKQKLDEDFSKLDRAKGEINRSNKMKKRFKELLEIGTQESDGPSPPHALEYMQLKESAQRLQKEVEQWKKKVEIAELTASQLERQLKCRASENKEKSEQG</sequence>
<keyword evidence="2" id="KW-0970">Cilium biogenesis/degradation</keyword>
<comment type="similarity">
    <text evidence="5">Belongs to the CFAP263 family.</text>
</comment>
<evidence type="ECO:0000256" key="6">
    <source>
        <dbReference type="ARBA" id="ARBA00044798"/>
    </source>
</evidence>
<comment type="caution">
    <text evidence="10">The sequence shown here is derived from an EMBL/GenBank/DDBJ whole genome shotgun (WGS) entry which is preliminary data.</text>
</comment>
<dbReference type="GO" id="GO:0005930">
    <property type="term" value="C:axoneme"/>
    <property type="evidence" value="ECO:0007669"/>
    <property type="project" value="TreeGrafter"/>
</dbReference>
<dbReference type="AlphaFoldDB" id="A0A8T2T7F9"/>
<dbReference type="InterPro" id="IPR051885">
    <property type="entry name" value="CC_CF"/>
</dbReference>
<dbReference type="PANTHER" id="PTHR15654">
    <property type="entry name" value="COILED-COIL DOMAIN-CONTAINING PROTEIN 113-RELATED"/>
    <property type="match status" value="1"/>
</dbReference>
<dbReference type="GO" id="GO:0060271">
    <property type="term" value="P:cilium assembly"/>
    <property type="evidence" value="ECO:0007669"/>
    <property type="project" value="TreeGrafter"/>
</dbReference>
<evidence type="ECO:0000256" key="5">
    <source>
        <dbReference type="ARBA" id="ARBA00044506"/>
    </source>
</evidence>
<proteinExistence type="inferred from homology"/>
<evidence type="ECO:0000256" key="8">
    <source>
        <dbReference type="SAM" id="MobiDB-lite"/>
    </source>
</evidence>
<dbReference type="OMA" id="TCQQHRA"/>